<keyword evidence="6" id="KW-1185">Reference proteome</keyword>
<dbReference type="SUPFAM" id="SSF54862">
    <property type="entry name" value="4Fe-4S ferredoxins"/>
    <property type="match status" value="1"/>
</dbReference>
<dbReference type="Proteomes" id="UP000007812">
    <property type="component" value="Chromosome"/>
</dbReference>
<proteinExistence type="predicted"/>
<evidence type="ECO:0000256" key="1">
    <source>
        <dbReference type="ARBA" id="ARBA00023122"/>
    </source>
</evidence>
<dbReference type="GeneID" id="10493807"/>
<dbReference type="SMART" id="SM00116">
    <property type="entry name" value="CBS"/>
    <property type="match status" value="3"/>
</dbReference>
<dbReference type="InterPro" id="IPR051257">
    <property type="entry name" value="Diverse_CBS-Domain"/>
</dbReference>
<dbReference type="KEGG" id="mcn:Mcup_1618"/>
<dbReference type="PROSITE" id="PS51379">
    <property type="entry name" value="4FE4S_FER_2"/>
    <property type="match status" value="2"/>
</dbReference>
<dbReference type="Gene3D" id="3.30.70.20">
    <property type="match status" value="1"/>
</dbReference>
<dbReference type="GO" id="GO:0016491">
    <property type="term" value="F:oxidoreductase activity"/>
    <property type="evidence" value="ECO:0007669"/>
    <property type="project" value="UniProtKB-ARBA"/>
</dbReference>
<dbReference type="eggNOG" id="arCOG00959">
    <property type="taxonomic scope" value="Archaea"/>
</dbReference>
<feature type="domain" description="CBS" evidence="3">
    <location>
        <begin position="143"/>
        <end position="200"/>
    </location>
</feature>
<dbReference type="EMBL" id="CP002656">
    <property type="protein sequence ID" value="AEB95721.1"/>
    <property type="molecule type" value="Genomic_DNA"/>
</dbReference>
<name>F4FZV9_METCR</name>
<dbReference type="HOGENOM" id="CLU_851566_0_0_2"/>
<dbReference type="OrthoDB" id="65817at2157"/>
<evidence type="ECO:0000256" key="2">
    <source>
        <dbReference type="PROSITE-ProRule" id="PRU00703"/>
    </source>
</evidence>
<dbReference type="Pfam" id="PF00571">
    <property type="entry name" value="CBS"/>
    <property type="match status" value="3"/>
</dbReference>
<evidence type="ECO:0000259" key="4">
    <source>
        <dbReference type="PROSITE" id="PS51379"/>
    </source>
</evidence>
<feature type="domain" description="4Fe-4S ferredoxin-type" evidence="4">
    <location>
        <begin position="3"/>
        <end position="33"/>
    </location>
</feature>
<dbReference type="PROSITE" id="PS00198">
    <property type="entry name" value="4FE4S_FER_1"/>
    <property type="match status" value="1"/>
</dbReference>
<dbReference type="PATRIC" id="fig|1006006.8.peg.1617"/>
<dbReference type="Gene3D" id="3.10.580.10">
    <property type="entry name" value="CBS-domain"/>
    <property type="match status" value="2"/>
</dbReference>
<dbReference type="RefSeq" id="WP_013738219.1">
    <property type="nucleotide sequence ID" value="NC_015435.1"/>
</dbReference>
<gene>
    <name evidence="5" type="ordered locus">Mcup_1618</name>
</gene>
<evidence type="ECO:0000313" key="5">
    <source>
        <dbReference type="EMBL" id="AEB95721.1"/>
    </source>
</evidence>
<sequence length="331" mass="36900">MEPLVLIDVDRCVGCYMCQRACALAQCIEINESSRLAEVVRPEDCTGCKACERACPYDCILVLSDETSVSSRAKVTLSRVRRYASKRLITVDPEETVRRAAEIMTKEEIGSLVLNFKGVRIVTESDILDAWIDGRENDPVVLHSKEAITIEGSATVDEALSIMLAKKIGHLPVTERGKLTGMLSIRDALRSASMTSPINIEGLLPINPKEKVGRFSFNVPILEIVTNREAYHTLKNGGLKATVVKELDRVGLISIRDLTRALADRRLLEDRIQPRWVKPISAEEPLSKALPLMMEHNIRHLPVVSNADIKMIDVKEIAKQVVWVKSKVIKL</sequence>
<protein>
    <submittedName>
        <fullName evidence="5">Signal-transduction protein</fullName>
    </submittedName>
</protein>
<dbReference type="Pfam" id="PF12838">
    <property type="entry name" value="Fer4_7"/>
    <property type="match status" value="1"/>
</dbReference>
<dbReference type="STRING" id="1006006.Mcup_1618"/>
<dbReference type="PROSITE" id="PS51371">
    <property type="entry name" value="CBS"/>
    <property type="match status" value="1"/>
</dbReference>
<evidence type="ECO:0000259" key="3">
    <source>
        <dbReference type="PROSITE" id="PS51371"/>
    </source>
</evidence>
<reference evidence="5 6" key="1">
    <citation type="journal article" date="2011" name="J. Bacteriol.">
        <title>Complete genome sequence of Metallosphaera cuprina, a metal sulfide-oxidizing archaeon from a hot spring.</title>
        <authorList>
            <person name="Liu L.J."/>
            <person name="You X.Y."/>
            <person name="Zheng H."/>
            <person name="Wang S."/>
            <person name="Jiang C.Y."/>
            <person name="Liu S.J."/>
        </authorList>
    </citation>
    <scope>NUCLEOTIDE SEQUENCE [LARGE SCALE GENOMIC DNA]</scope>
    <source>
        <strain evidence="5 6">Ar-4</strain>
    </source>
</reference>
<evidence type="ECO:0000313" key="6">
    <source>
        <dbReference type="Proteomes" id="UP000007812"/>
    </source>
</evidence>
<dbReference type="InterPro" id="IPR017900">
    <property type="entry name" value="4Fe4S_Fe_S_CS"/>
</dbReference>
<organism evidence="5 6">
    <name type="scientific">Metallosphaera cuprina (strain Ar-4)</name>
    <dbReference type="NCBI Taxonomy" id="1006006"/>
    <lineage>
        <taxon>Archaea</taxon>
        <taxon>Thermoproteota</taxon>
        <taxon>Thermoprotei</taxon>
        <taxon>Sulfolobales</taxon>
        <taxon>Sulfolobaceae</taxon>
        <taxon>Metallosphaera</taxon>
    </lineage>
</organism>
<dbReference type="SUPFAM" id="SSF54631">
    <property type="entry name" value="CBS-domain pair"/>
    <property type="match status" value="2"/>
</dbReference>
<dbReference type="InterPro" id="IPR000644">
    <property type="entry name" value="CBS_dom"/>
</dbReference>
<feature type="domain" description="4Fe-4S ferredoxin-type" evidence="4">
    <location>
        <begin position="36"/>
        <end position="66"/>
    </location>
</feature>
<accession>F4FZV9</accession>
<dbReference type="InterPro" id="IPR017896">
    <property type="entry name" value="4Fe4S_Fe-S-bd"/>
</dbReference>
<dbReference type="InterPro" id="IPR046342">
    <property type="entry name" value="CBS_dom_sf"/>
</dbReference>
<dbReference type="PANTHER" id="PTHR43080:SF2">
    <property type="entry name" value="CBS DOMAIN-CONTAINING PROTEIN"/>
    <property type="match status" value="1"/>
</dbReference>
<dbReference type="PANTHER" id="PTHR43080">
    <property type="entry name" value="CBS DOMAIN-CONTAINING PROTEIN CBSX3, MITOCHONDRIAL"/>
    <property type="match status" value="1"/>
</dbReference>
<dbReference type="eggNOG" id="arCOG00600">
    <property type="taxonomic scope" value="Archaea"/>
</dbReference>
<dbReference type="AlphaFoldDB" id="F4FZV9"/>
<keyword evidence="1 2" id="KW-0129">CBS domain</keyword>